<name>A0ABN9VMQ9_9DINO</name>
<proteinExistence type="predicted"/>
<organism evidence="2 3">
    <name type="scientific">Prorocentrum cordatum</name>
    <dbReference type="NCBI Taxonomy" id="2364126"/>
    <lineage>
        <taxon>Eukaryota</taxon>
        <taxon>Sar</taxon>
        <taxon>Alveolata</taxon>
        <taxon>Dinophyceae</taxon>
        <taxon>Prorocentrales</taxon>
        <taxon>Prorocentraceae</taxon>
        <taxon>Prorocentrum</taxon>
    </lineage>
</organism>
<comment type="caution">
    <text evidence="2">The sequence shown here is derived from an EMBL/GenBank/DDBJ whole genome shotgun (WGS) entry which is preliminary data.</text>
</comment>
<accession>A0ABN9VMQ9</accession>
<protein>
    <recommendedName>
        <fullName evidence="4">Calmodulin</fullName>
    </recommendedName>
</protein>
<dbReference type="EMBL" id="CAUYUJ010017412">
    <property type="protein sequence ID" value="CAK0874618.1"/>
    <property type="molecule type" value="Genomic_DNA"/>
</dbReference>
<evidence type="ECO:0008006" key="4">
    <source>
        <dbReference type="Google" id="ProtNLM"/>
    </source>
</evidence>
<dbReference type="Proteomes" id="UP001189429">
    <property type="component" value="Unassembled WGS sequence"/>
</dbReference>
<dbReference type="InterPro" id="IPR018247">
    <property type="entry name" value="EF_Hand_1_Ca_BS"/>
</dbReference>
<keyword evidence="3" id="KW-1185">Reference proteome</keyword>
<evidence type="ECO:0000256" key="1">
    <source>
        <dbReference type="SAM" id="MobiDB-lite"/>
    </source>
</evidence>
<gene>
    <name evidence="2" type="ORF">PCOR1329_LOCUS59453</name>
</gene>
<evidence type="ECO:0000313" key="3">
    <source>
        <dbReference type="Proteomes" id="UP001189429"/>
    </source>
</evidence>
<feature type="non-terminal residue" evidence="2">
    <location>
        <position position="372"/>
    </location>
</feature>
<feature type="region of interest" description="Disordered" evidence="1">
    <location>
        <begin position="20"/>
        <end position="57"/>
    </location>
</feature>
<reference evidence="2" key="1">
    <citation type="submission" date="2023-10" db="EMBL/GenBank/DDBJ databases">
        <authorList>
            <person name="Chen Y."/>
            <person name="Shah S."/>
            <person name="Dougan E. K."/>
            <person name="Thang M."/>
            <person name="Chan C."/>
        </authorList>
    </citation>
    <scope>NUCLEOTIDE SEQUENCE [LARGE SCALE GENOMIC DNA]</scope>
</reference>
<dbReference type="PROSITE" id="PS00018">
    <property type="entry name" value="EF_HAND_1"/>
    <property type="match status" value="1"/>
</dbReference>
<evidence type="ECO:0000313" key="2">
    <source>
        <dbReference type="EMBL" id="CAK0874618.1"/>
    </source>
</evidence>
<sequence length="372" mass="40842">MLLRAARTWRRCRGLPRRRAASRDGFSRAARGLRTRAEEAPSAAGIAPPDATPRSAMPGRGRLTHLLRRWGVDQLTRGEQVELARFAAHRWGQRHLPGAPGAPEALRELSSAARMLFRQRRGDGGSSTLRMGGKFQAADAEDRGRRGGGDLLADALRDTALKPMQVGQGNPASASTGDARVLVRVLLSGSLGTPGAAMAAMEADDLVYVRCGGLETFNRFRGKAQDVRYSKSYDNGFLEENAIELLGLDLGETWLKTRLFKMAQVQEIVPQSWEKPAPRPEKLTCYELLALYSVFRYGERAELLELLYCISDADGDDRVSVADLTMFITAFLGLHQGVDKDASQMDEQELQVPALQQIRSSPHVLTSVPQTS</sequence>